<evidence type="ECO:0000313" key="4">
    <source>
        <dbReference type="Proteomes" id="UP001652620"/>
    </source>
</evidence>
<keyword evidence="1 2" id="KW-0193">Cuticle</keyword>
<gene>
    <name evidence="5" type="primary">LOC105232731</name>
</gene>
<dbReference type="InParanoid" id="A0A6I9W774"/>
<evidence type="ECO:0000313" key="5">
    <source>
        <dbReference type="RefSeq" id="XP_011212847.1"/>
    </source>
</evidence>
<dbReference type="PROSITE" id="PS00233">
    <property type="entry name" value="CHIT_BIND_RR_1"/>
    <property type="match status" value="1"/>
</dbReference>
<organism evidence="4 5">
    <name type="scientific">Bactrocera dorsalis</name>
    <name type="common">Oriental fruit fly</name>
    <name type="synonym">Dacus dorsalis</name>
    <dbReference type="NCBI Taxonomy" id="27457"/>
    <lineage>
        <taxon>Eukaryota</taxon>
        <taxon>Metazoa</taxon>
        <taxon>Ecdysozoa</taxon>
        <taxon>Arthropoda</taxon>
        <taxon>Hexapoda</taxon>
        <taxon>Insecta</taxon>
        <taxon>Pterygota</taxon>
        <taxon>Neoptera</taxon>
        <taxon>Endopterygota</taxon>
        <taxon>Diptera</taxon>
        <taxon>Brachycera</taxon>
        <taxon>Muscomorpha</taxon>
        <taxon>Tephritoidea</taxon>
        <taxon>Tephritidae</taxon>
        <taxon>Bactrocera</taxon>
        <taxon>Bactrocera</taxon>
    </lineage>
</organism>
<keyword evidence="3" id="KW-0732">Signal</keyword>
<dbReference type="AlphaFoldDB" id="A0A6I9W774"/>
<keyword evidence="4" id="KW-1185">Reference proteome</keyword>
<evidence type="ECO:0000256" key="1">
    <source>
        <dbReference type="ARBA" id="ARBA00022460"/>
    </source>
</evidence>
<dbReference type="FunCoup" id="A0A6I9W774">
    <property type="interactions" value="32"/>
</dbReference>
<dbReference type="Pfam" id="PF00379">
    <property type="entry name" value="Chitin_bind_4"/>
    <property type="match status" value="1"/>
</dbReference>
<dbReference type="OrthoDB" id="8018239at2759"/>
<name>A0A6I9W774_BACDO</name>
<sequence>MKVQMIYSIALILIAQTLHAMVIESRENGEQLLHFGFQTENGQSRTEDIKYNNTQNVISDTREEASDKAVVTVKPVEYRGGYSFISADGYEYTVLYKANKNGFQPYVTARKIHNDKV</sequence>
<dbReference type="KEGG" id="bdr:105232731"/>
<protein>
    <submittedName>
        <fullName evidence="5">Endocuticle structural glycoprotein SgAbd-5</fullName>
    </submittedName>
</protein>
<dbReference type="GO" id="GO:0042302">
    <property type="term" value="F:structural constituent of cuticle"/>
    <property type="evidence" value="ECO:0007669"/>
    <property type="project" value="UniProtKB-UniRule"/>
</dbReference>
<dbReference type="InterPro" id="IPR000618">
    <property type="entry name" value="Insect_cuticle"/>
</dbReference>
<dbReference type="Proteomes" id="UP001652620">
    <property type="component" value="Chromosome 5"/>
</dbReference>
<dbReference type="CTD" id="5740348"/>
<evidence type="ECO:0000256" key="3">
    <source>
        <dbReference type="SAM" id="SignalP"/>
    </source>
</evidence>
<dbReference type="PROSITE" id="PS51155">
    <property type="entry name" value="CHIT_BIND_RR_2"/>
    <property type="match status" value="1"/>
</dbReference>
<dbReference type="GeneID" id="105232731"/>
<dbReference type="InterPro" id="IPR031311">
    <property type="entry name" value="CHIT_BIND_RR_consensus"/>
</dbReference>
<feature type="signal peptide" evidence="3">
    <location>
        <begin position="1"/>
        <end position="20"/>
    </location>
</feature>
<evidence type="ECO:0000256" key="2">
    <source>
        <dbReference type="PROSITE-ProRule" id="PRU00497"/>
    </source>
</evidence>
<accession>A0A6I9W774</accession>
<dbReference type="RefSeq" id="XP_011212847.1">
    <property type="nucleotide sequence ID" value="XM_011214545.4"/>
</dbReference>
<dbReference type="OMA" id="GFHTENG"/>
<proteinExistence type="predicted"/>
<reference evidence="5" key="1">
    <citation type="submission" date="2025-08" db="UniProtKB">
        <authorList>
            <consortium name="RefSeq"/>
        </authorList>
    </citation>
    <scope>IDENTIFICATION</scope>
    <source>
        <tissue evidence="5">Adult</tissue>
    </source>
</reference>
<feature type="chain" id="PRO_5027094859" evidence="3">
    <location>
        <begin position="21"/>
        <end position="117"/>
    </location>
</feature>